<organism evidence="7 8">
    <name type="scientific">Hohenbuehelia grisea</name>
    <dbReference type="NCBI Taxonomy" id="104357"/>
    <lineage>
        <taxon>Eukaryota</taxon>
        <taxon>Fungi</taxon>
        <taxon>Dikarya</taxon>
        <taxon>Basidiomycota</taxon>
        <taxon>Agaricomycotina</taxon>
        <taxon>Agaricomycetes</taxon>
        <taxon>Agaricomycetidae</taxon>
        <taxon>Agaricales</taxon>
        <taxon>Pleurotineae</taxon>
        <taxon>Pleurotaceae</taxon>
        <taxon>Hohenbuehelia</taxon>
    </lineage>
</organism>
<feature type="compositionally biased region" description="Polar residues" evidence="5">
    <location>
        <begin position="606"/>
        <end position="637"/>
    </location>
</feature>
<keyword evidence="8" id="KW-1185">Reference proteome</keyword>
<feature type="region of interest" description="Disordered" evidence="5">
    <location>
        <begin position="372"/>
        <end position="712"/>
    </location>
</feature>
<dbReference type="PANTHER" id="PTHR48012:SF21">
    <property type="entry name" value="PH DOMAIN-CONTAINING PROTEIN"/>
    <property type="match status" value="1"/>
</dbReference>
<dbReference type="Gene3D" id="3.30.200.20">
    <property type="entry name" value="Phosphorylase Kinase, domain 1"/>
    <property type="match status" value="1"/>
</dbReference>
<evidence type="ECO:0000313" key="8">
    <source>
        <dbReference type="Proteomes" id="UP001556367"/>
    </source>
</evidence>
<reference evidence="8" key="1">
    <citation type="submission" date="2024-06" db="EMBL/GenBank/DDBJ databases">
        <title>Multi-omics analyses provide insights into the biosynthesis of the anticancer antibiotic pleurotin in Hohenbuehelia grisea.</title>
        <authorList>
            <person name="Weaver J.A."/>
            <person name="Alberti F."/>
        </authorList>
    </citation>
    <scope>NUCLEOTIDE SEQUENCE [LARGE SCALE GENOMIC DNA]</scope>
    <source>
        <strain evidence="8">T-177</strain>
    </source>
</reference>
<dbReference type="Gene3D" id="1.10.510.10">
    <property type="entry name" value="Transferase(Phosphotransferase) domain 1"/>
    <property type="match status" value="1"/>
</dbReference>
<dbReference type="InterPro" id="IPR008271">
    <property type="entry name" value="Ser/Thr_kinase_AS"/>
</dbReference>
<evidence type="ECO:0000259" key="6">
    <source>
        <dbReference type="PROSITE" id="PS50011"/>
    </source>
</evidence>
<evidence type="ECO:0000256" key="2">
    <source>
        <dbReference type="ARBA" id="ARBA00022741"/>
    </source>
</evidence>
<feature type="compositionally biased region" description="Low complexity" evidence="5">
    <location>
        <begin position="416"/>
        <end position="429"/>
    </location>
</feature>
<keyword evidence="3 4" id="KW-0067">ATP-binding</keyword>
<sequence length="974" mass="104777">MAQKPSVHQLYRRLETVGKGAYGSVHKGVHIPTGNVVALKIINLDTADDDVEDIQREVALLTQLRDAPNVTHYYGCYMDGPRVWIVMEFAQGGSVLSLMKASRDGCIEEKYAAVIIREVLVGLSYLHKVPVIHRDMKAANVLVTSSGKVMICDFGVSALLATTNSKRNTLTGTPYWMAPEVVQTVPNYDTKADIWSLGIMIFEMIKGSPPHSNMDKFKVMDLIPRSAPPRLAEADGSKDMRDFVAACLKEVPSERLPPDELLKTKWIKSAKASVVLLKDLVLRLQQAGPRASLAEPLPWEEEEERELRHLDEEDDDNAWEFGTVRGRPQAPSQVTDESEDFEDSAKFTNQATIRPPVQGSALPSSLRALFEDDSEPQTGSNRSFMDIPVSGIPHTPSPGREFGVMEGGREDGTVTPASALRSRSASKLSPPTPSTFGDRSLSPARPPLDIVSPPSISPQRSFTADSSSSRSTEEGAGTNAPTKDNFGYRDIRSNRGIPDLEIPSTSNLKDTVVIDRTSPNPPGDSDARRPTAMRKRSQSSTEGTSVKPSVPFLTPNRDLASPAAYQFPPTSKFAGSSAISPGPSPISAGGPLNNGLNSNLQKTHNRLSPTHYSASTAISPTSNGPRSPGAHQSTYSLDTRRNLPIGPLRSPLPMNRTRSATALTESNTSSAHTLLAPGSSRLDPSPPLVPPVRPFAKRDRSDSESSSNRSMSLGLRGLKDVLKVPSLSSEHHLALSDLLPPSPSAAQNPRHFAPSPSHLNESVSPAQAGDTAAQYSAFRDAISASSAPAFALDIPRTASPAPFDQHVASASTDSISMFLPVGGTPSPGTTVVPGSGQSADGMSSPPAIRPLDYTRLMLSDETTHEALTQTVDDLTQWLSAVEVGLSGLLDKLVLASVTDTIEEEGEQEDLETDIDEDGEEPQDEDVEEDVEEEMDENNGDAASMAFGHRVGPRAVFGHQMLHELPERPFALPNG</sequence>
<feature type="compositionally biased region" description="Acidic residues" evidence="5">
    <location>
        <begin position="901"/>
        <end position="938"/>
    </location>
</feature>
<evidence type="ECO:0000256" key="1">
    <source>
        <dbReference type="ARBA" id="ARBA00012513"/>
    </source>
</evidence>
<dbReference type="PROSITE" id="PS00107">
    <property type="entry name" value="PROTEIN_KINASE_ATP"/>
    <property type="match status" value="1"/>
</dbReference>
<feature type="region of interest" description="Disordered" evidence="5">
    <location>
        <begin position="322"/>
        <end position="360"/>
    </location>
</feature>
<dbReference type="EC" id="2.7.11.1" evidence="1"/>
<feature type="compositionally biased region" description="Pro residues" evidence="5">
    <location>
        <begin position="684"/>
        <end position="693"/>
    </location>
</feature>
<dbReference type="SUPFAM" id="SSF56112">
    <property type="entry name" value="Protein kinase-like (PK-like)"/>
    <property type="match status" value="1"/>
</dbReference>
<dbReference type="Proteomes" id="UP001556367">
    <property type="component" value="Unassembled WGS sequence"/>
</dbReference>
<dbReference type="Pfam" id="PF00069">
    <property type="entry name" value="Pkinase"/>
    <property type="match status" value="1"/>
</dbReference>
<accession>A0ABR3JKB2</accession>
<feature type="domain" description="Protein kinase" evidence="6">
    <location>
        <begin position="11"/>
        <end position="267"/>
    </location>
</feature>
<feature type="region of interest" description="Disordered" evidence="5">
    <location>
        <begin position="738"/>
        <end position="771"/>
    </location>
</feature>
<dbReference type="EMBL" id="JASNQZ010000006">
    <property type="protein sequence ID" value="KAL0956049.1"/>
    <property type="molecule type" value="Genomic_DNA"/>
</dbReference>
<dbReference type="PROSITE" id="PS00108">
    <property type="entry name" value="PROTEIN_KINASE_ST"/>
    <property type="match status" value="1"/>
</dbReference>
<dbReference type="InterPro" id="IPR017441">
    <property type="entry name" value="Protein_kinase_ATP_BS"/>
</dbReference>
<proteinExistence type="predicted"/>
<feature type="compositionally biased region" description="Polar residues" evidence="5">
    <location>
        <begin position="656"/>
        <end position="672"/>
    </location>
</feature>
<dbReference type="InterPro" id="IPR000719">
    <property type="entry name" value="Prot_kinase_dom"/>
</dbReference>
<feature type="binding site" evidence="4">
    <location>
        <position position="40"/>
    </location>
    <ligand>
        <name>ATP</name>
        <dbReference type="ChEBI" id="CHEBI:30616"/>
    </ligand>
</feature>
<protein>
    <recommendedName>
        <fullName evidence="1">non-specific serine/threonine protein kinase</fullName>
        <ecNumber evidence="1">2.7.11.1</ecNumber>
    </recommendedName>
</protein>
<feature type="compositionally biased region" description="Polar residues" evidence="5">
    <location>
        <begin position="538"/>
        <end position="547"/>
    </location>
</feature>
<feature type="compositionally biased region" description="Low complexity" evidence="5">
    <location>
        <begin position="460"/>
        <end position="477"/>
    </location>
</feature>
<evidence type="ECO:0000256" key="3">
    <source>
        <dbReference type="ARBA" id="ARBA00022840"/>
    </source>
</evidence>
<gene>
    <name evidence="7" type="ORF">HGRIS_002221</name>
</gene>
<comment type="caution">
    <text evidence="7">The sequence shown here is derived from an EMBL/GenBank/DDBJ whole genome shotgun (WGS) entry which is preliminary data.</text>
</comment>
<dbReference type="PANTHER" id="PTHR48012">
    <property type="entry name" value="STERILE20-LIKE KINASE, ISOFORM B-RELATED"/>
    <property type="match status" value="1"/>
</dbReference>
<keyword evidence="2 4" id="KW-0547">Nucleotide-binding</keyword>
<evidence type="ECO:0000256" key="5">
    <source>
        <dbReference type="SAM" id="MobiDB-lite"/>
    </source>
</evidence>
<feature type="region of interest" description="Disordered" evidence="5">
    <location>
        <begin position="901"/>
        <end position="944"/>
    </location>
</feature>
<dbReference type="InterPro" id="IPR050629">
    <property type="entry name" value="STE20/SPS1-PAK"/>
</dbReference>
<evidence type="ECO:0000256" key="4">
    <source>
        <dbReference type="PROSITE-ProRule" id="PRU10141"/>
    </source>
</evidence>
<feature type="compositionally biased region" description="Low complexity" evidence="5">
    <location>
        <begin position="574"/>
        <end position="600"/>
    </location>
</feature>
<dbReference type="PROSITE" id="PS50011">
    <property type="entry name" value="PROTEIN_KINASE_DOM"/>
    <property type="match status" value="1"/>
</dbReference>
<evidence type="ECO:0000313" key="7">
    <source>
        <dbReference type="EMBL" id="KAL0956049.1"/>
    </source>
</evidence>
<dbReference type="SMART" id="SM00220">
    <property type="entry name" value="S_TKc"/>
    <property type="match status" value="1"/>
</dbReference>
<name>A0ABR3JKB2_9AGAR</name>
<dbReference type="InterPro" id="IPR011009">
    <property type="entry name" value="Kinase-like_dom_sf"/>
</dbReference>